<proteinExistence type="predicted"/>
<dbReference type="Proteomes" id="UP000789525">
    <property type="component" value="Unassembled WGS sequence"/>
</dbReference>
<feature type="non-terminal residue" evidence="1">
    <location>
        <position position="141"/>
    </location>
</feature>
<gene>
    <name evidence="1" type="ORF">ACOLOM_LOCUS4490</name>
</gene>
<sequence>MNTLEKATFAAGCFWGVENLFAKNFQVETKVGYIGGKTKNPTYREVTYASLVKFFYQFHDPTTLNRQGNDIGTQYRSAIFYHSEEQRKIAEEVTNKVQENLSKGKILGDKGKRAYEGDKIVTQIVEAGEFYDAEDMHQKYL</sequence>
<reference evidence="1" key="1">
    <citation type="submission" date="2021-06" db="EMBL/GenBank/DDBJ databases">
        <authorList>
            <person name="Kallberg Y."/>
            <person name="Tangrot J."/>
            <person name="Rosling A."/>
        </authorList>
    </citation>
    <scope>NUCLEOTIDE SEQUENCE</scope>
    <source>
        <strain evidence="1">CL356</strain>
    </source>
</reference>
<organism evidence="1 2">
    <name type="scientific">Acaulospora colombiana</name>
    <dbReference type="NCBI Taxonomy" id="27376"/>
    <lineage>
        <taxon>Eukaryota</taxon>
        <taxon>Fungi</taxon>
        <taxon>Fungi incertae sedis</taxon>
        <taxon>Mucoromycota</taxon>
        <taxon>Glomeromycotina</taxon>
        <taxon>Glomeromycetes</taxon>
        <taxon>Diversisporales</taxon>
        <taxon>Acaulosporaceae</taxon>
        <taxon>Acaulospora</taxon>
    </lineage>
</organism>
<protein>
    <submittedName>
        <fullName evidence="1">9609_t:CDS:1</fullName>
    </submittedName>
</protein>
<evidence type="ECO:0000313" key="1">
    <source>
        <dbReference type="EMBL" id="CAG8541500.1"/>
    </source>
</evidence>
<name>A0ACA9LUM0_9GLOM</name>
<keyword evidence="2" id="KW-1185">Reference proteome</keyword>
<accession>A0ACA9LUM0</accession>
<evidence type="ECO:0000313" key="2">
    <source>
        <dbReference type="Proteomes" id="UP000789525"/>
    </source>
</evidence>
<comment type="caution">
    <text evidence="1">The sequence shown here is derived from an EMBL/GenBank/DDBJ whole genome shotgun (WGS) entry which is preliminary data.</text>
</comment>
<dbReference type="EMBL" id="CAJVPT010007426">
    <property type="protein sequence ID" value="CAG8541500.1"/>
    <property type="molecule type" value="Genomic_DNA"/>
</dbReference>